<name>A0A5M9K1X3_MONFR</name>
<proteinExistence type="predicted"/>
<sequence length="78" mass="8852">MPNRATPTCTVHEYPYPYPYPYIYTYIHLHYRVHTVQVLSSTSCLLPTHLTYLPPRIQSIGCYSSGNIKPSPSPSPSP</sequence>
<keyword evidence="2" id="KW-1185">Reference proteome</keyword>
<organism evidence="1 2">
    <name type="scientific">Monilinia fructicola</name>
    <name type="common">Brown rot fungus</name>
    <name type="synonym">Ciboria fructicola</name>
    <dbReference type="NCBI Taxonomy" id="38448"/>
    <lineage>
        <taxon>Eukaryota</taxon>
        <taxon>Fungi</taxon>
        <taxon>Dikarya</taxon>
        <taxon>Ascomycota</taxon>
        <taxon>Pezizomycotina</taxon>
        <taxon>Leotiomycetes</taxon>
        <taxon>Helotiales</taxon>
        <taxon>Sclerotiniaceae</taxon>
        <taxon>Monilinia</taxon>
    </lineage>
</organism>
<dbReference type="AlphaFoldDB" id="A0A5M9K1X3"/>
<protein>
    <submittedName>
        <fullName evidence="1">Uncharacterized protein</fullName>
    </submittedName>
</protein>
<accession>A0A5M9K1X3</accession>
<comment type="caution">
    <text evidence="1">The sequence shown here is derived from an EMBL/GenBank/DDBJ whole genome shotgun (WGS) entry which is preliminary data.</text>
</comment>
<gene>
    <name evidence="1" type="ORF">EYC84_004898</name>
</gene>
<reference evidence="1 2" key="1">
    <citation type="submission" date="2019-06" db="EMBL/GenBank/DDBJ databases">
        <title>Genome Sequence of the Brown Rot Fungal Pathogen Monilinia fructicola.</title>
        <authorList>
            <person name="De Miccolis Angelini R.M."/>
            <person name="Landi L."/>
            <person name="Abate D."/>
            <person name="Pollastro S."/>
            <person name="Romanazzi G."/>
            <person name="Faretra F."/>
        </authorList>
    </citation>
    <scope>NUCLEOTIDE SEQUENCE [LARGE SCALE GENOMIC DNA]</scope>
    <source>
        <strain evidence="1 2">Mfrc123</strain>
    </source>
</reference>
<evidence type="ECO:0000313" key="1">
    <source>
        <dbReference type="EMBL" id="KAA8575804.1"/>
    </source>
</evidence>
<evidence type="ECO:0000313" key="2">
    <source>
        <dbReference type="Proteomes" id="UP000322873"/>
    </source>
</evidence>
<dbReference type="EMBL" id="VICG01000002">
    <property type="protein sequence ID" value="KAA8575804.1"/>
    <property type="molecule type" value="Genomic_DNA"/>
</dbReference>
<dbReference type="Proteomes" id="UP000322873">
    <property type="component" value="Unassembled WGS sequence"/>
</dbReference>